<reference evidence="8" key="1">
    <citation type="journal article" date="2015" name="Int. J. Syst. Evol. Microbiol.">
        <title>Rhizobium oryzicola sp. nov., potential plant-growth-promoting endophytic bacteria isolated from rice roots.</title>
        <authorList>
            <person name="Zhang X.X."/>
            <person name="Gao J.S."/>
            <person name="Cao Y.H."/>
            <person name="Sheirdil R.A."/>
            <person name="Wang X.C."/>
            <person name="Zhang L."/>
        </authorList>
    </citation>
    <scope>NUCLEOTIDE SEQUENCE</scope>
    <source>
        <strain evidence="8">05753</strain>
    </source>
</reference>
<dbReference type="PANTHER" id="PTHR30177">
    <property type="entry name" value="GLYCINE BETAINE/L-PROLINE TRANSPORT SYSTEM PERMEASE PROTEIN PROW"/>
    <property type="match status" value="1"/>
</dbReference>
<feature type="transmembrane region" description="Helical" evidence="6">
    <location>
        <begin position="168"/>
        <end position="192"/>
    </location>
</feature>
<evidence type="ECO:0000313" key="9">
    <source>
        <dbReference type="Proteomes" id="UP001169006"/>
    </source>
</evidence>
<accession>A0ABT8SPR8</accession>
<evidence type="ECO:0000256" key="1">
    <source>
        <dbReference type="ARBA" id="ARBA00004651"/>
    </source>
</evidence>
<protein>
    <submittedName>
        <fullName evidence="8">ABC transporter permease</fullName>
    </submittedName>
</protein>
<evidence type="ECO:0000256" key="6">
    <source>
        <dbReference type="RuleBase" id="RU363032"/>
    </source>
</evidence>
<evidence type="ECO:0000313" key="8">
    <source>
        <dbReference type="EMBL" id="MDO1580517.1"/>
    </source>
</evidence>
<keyword evidence="9" id="KW-1185">Reference proteome</keyword>
<gene>
    <name evidence="8" type="ORF">Q2T52_00255</name>
</gene>
<feature type="transmembrane region" description="Helical" evidence="6">
    <location>
        <begin position="121"/>
        <end position="147"/>
    </location>
</feature>
<feature type="domain" description="ABC transmembrane type-1" evidence="7">
    <location>
        <begin position="52"/>
        <end position="237"/>
    </location>
</feature>
<dbReference type="RefSeq" id="WP_302074681.1">
    <property type="nucleotide sequence ID" value="NZ_JAUKWQ010000001.1"/>
</dbReference>
<dbReference type="Proteomes" id="UP001169006">
    <property type="component" value="Unassembled WGS sequence"/>
</dbReference>
<dbReference type="InterPro" id="IPR035906">
    <property type="entry name" value="MetI-like_sf"/>
</dbReference>
<feature type="transmembrane region" description="Helical" evidence="6">
    <location>
        <begin position="98"/>
        <end position="115"/>
    </location>
</feature>
<dbReference type="CDD" id="cd06261">
    <property type="entry name" value="TM_PBP2"/>
    <property type="match status" value="1"/>
</dbReference>
<dbReference type="InterPro" id="IPR000515">
    <property type="entry name" value="MetI-like"/>
</dbReference>
<dbReference type="Pfam" id="PF00528">
    <property type="entry name" value="BPD_transp_1"/>
    <property type="match status" value="1"/>
</dbReference>
<proteinExistence type="inferred from homology"/>
<keyword evidence="4 6" id="KW-1133">Transmembrane helix</keyword>
<keyword evidence="3 6" id="KW-0812">Transmembrane</keyword>
<dbReference type="Gene3D" id="1.10.3720.10">
    <property type="entry name" value="MetI-like"/>
    <property type="match status" value="1"/>
</dbReference>
<dbReference type="EMBL" id="JAUKWQ010000001">
    <property type="protein sequence ID" value="MDO1580517.1"/>
    <property type="molecule type" value="Genomic_DNA"/>
</dbReference>
<sequence length="248" mass="25866">MTFASRAIPRLIGLCLLLGLFLQPQLFEPVFRPLANTSAPSIYAQAELWSLALSHVVLALGATLGALILAVSAAVVVTRSWGASFLPLSRSIANIGQTFPPVAVLALAVPALGFGDRPTFVALLIYGLLPIFETTLTGLTTLPAPVMEAARGSGMTEWQCLRTVELPLALPLIVAGFRLSLVIGLSTAAIGSTVAARTLGEVIIAGLQSNNLAFIVQGGLAVAGLAVLAHDALTALEIWARRRTRLAV</sequence>
<comment type="subcellular location">
    <subcellularLocation>
        <location evidence="1 6">Cell membrane</location>
        <topology evidence="1 6">Multi-pass membrane protein</topology>
    </subcellularLocation>
</comment>
<evidence type="ECO:0000256" key="5">
    <source>
        <dbReference type="ARBA" id="ARBA00023136"/>
    </source>
</evidence>
<comment type="similarity">
    <text evidence="6">Belongs to the binding-protein-dependent transport system permease family.</text>
</comment>
<feature type="transmembrane region" description="Helical" evidence="6">
    <location>
        <begin position="212"/>
        <end position="236"/>
    </location>
</feature>
<feature type="transmembrane region" description="Helical" evidence="6">
    <location>
        <begin position="51"/>
        <end position="77"/>
    </location>
</feature>
<keyword evidence="5 6" id="KW-0472">Membrane</keyword>
<dbReference type="SUPFAM" id="SSF161098">
    <property type="entry name" value="MetI-like"/>
    <property type="match status" value="1"/>
</dbReference>
<comment type="caution">
    <text evidence="8">The sequence shown here is derived from an EMBL/GenBank/DDBJ whole genome shotgun (WGS) entry which is preliminary data.</text>
</comment>
<evidence type="ECO:0000259" key="7">
    <source>
        <dbReference type="PROSITE" id="PS50928"/>
    </source>
</evidence>
<reference evidence="8" key="2">
    <citation type="submission" date="2023-07" db="EMBL/GenBank/DDBJ databases">
        <authorList>
            <person name="Sun H."/>
        </authorList>
    </citation>
    <scope>NUCLEOTIDE SEQUENCE</scope>
    <source>
        <strain evidence="8">05753</strain>
    </source>
</reference>
<evidence type="ECO:0000256" key="2">
    <source>
        <dbReference type="ARBA" id="ARBA00022448"/>
    </source>
</evidence>
<evidence type="ECO:0000256" key="3">
    <source>
        <dbReference type="ARBA" id="ARBA00022692"/>
    </source>
</evidence>
<dbReference type="PANTHER" id="PTHR30177:SF32">
    <property type="entry name" value="GLYCINE BETAINE UPTAKE SYSTEM PERMEASE PROTEIN YEHW"/>
    <property type="match status" value="1"/>
</dbReference>
<organism evidence="8 9">
    <name type="scientific">Rhizobium oryzicola</name>
    <dbReference type="NCBI Taxonomy" id="1232668"/>
    <lineage>
        <taxon>Bacteria</taxon>
        <taxon>Pseudomonadati</taxon>
        <taxon>Pseudomonadota</taxon>
        <taxon>Alphaproteobacteria</taxon>
        <taxon>Hyphomicrobiales</taxon>
        <taxon>Rhizobiaceae</taxon>
        <taxon>Rhizobium/Agrobacterium group</taxon>
        <taxon>Rhizobium</taxon>
    </lineage>
</organism>
<evidence type="ECO:0000256" key="4">
    <source>
        <dbReference type="ARBA" id="ARBA00022989"/>
    </source>
</evidence>
<dbReference type="PROSITE" id="PS50928">
    <property type="entry name" value="ABC_TM1"/>
    <property type="match status" value="1"/>
</dbReference>
<keyword evidence="2 6" id="KW-0813">Transport</keyword>
<name>A0ABT8SPR8_9HYPH</name>
<dbReference type="InterPro" id="IPR051204">
    <property type="entry name" value="ABC_transp_perm/SBD"/>
</dbReference>